<name>A0A6N2VWR2_9FIRM</name>
<dbReference type="InterPro" id="IPR010898">
    <property type="entry name" value="Hpre_diP_synth_I"/>
</dbReference>
<proteinExistence type="predicted"/>
<dbReference type="Gene3D" id="1.10.1760.20">
    <property type="match status" value="1"/>
</dbReference>
<accession>A0A6N2VWR2</accession>
<dbReference type="AlphaFoldDB" id="A0A6N2VWR2"/>
<dbReference type="InterPro" id="IPR014535">
    <property type="entry name" value="Hpre_diP_synt_I"/>
</dbReference>
<dbReference type="EMBL" id="CACRSQ010000007">
    <property type="protein sequence ID" value="VYT34815.1"/>
    <property type="molecule type" value="Genomic_DNA"/>
</dbReference>
<reference evidence="1" key="1">
    <citation type="submission" date="2019-11" db="EMBL/GenBank/DDBJ databases">
        <authorList>
            <person name="Feng L."/>
        </authorList>
    </citation>
    <scope>NUCLEOTIDE SEQUENCE</scope>
    <source>
        <strain evidence="1">AcaccaeLFYP115</strain>
    </source>
</reference>
<dbReference type="Pfam" id="PF07456">
    <property type="entry name" value="Hpre_diP_synt_I"/>
    <property type="match status" value="1"/>
</dbReference>
<evidence type="ECO:0000313" key="1">
    <source>
        <dbReference type="EMBL" id="VYT34815.1"/>
    </source>
</evidence>
<dbReference type="PIRSF" id="PIRSF027391">
    <property type="entry name" value="Hpre_diP_synt_I"/>
    <property type="match status" value="1"/>
</dbReference>
<sequence length="164" mass="17166">MTRRTAVDGMFLTLAIVVSYIEVLLPIPVGIPGVKIGLANGVIMVLLFFTGWKRALFISVLRILLAGILFGNPMTIVYSLAGGILSIFFMAILKKAGGFSAVGLSVAGGVAHNLGQLSVAVCLMENARIYYYAPVLLITGTIAGTAIGVLAAGLIKKIPANLFQ</sequence>
<dbReference type="GeneID" id="69470029"/>
<protein>
    <submittedName>
        <fullName evidence="1">Heptaprenyl diphosphate synthase component I</fullName>
    </submittedName>
</protein>
<organism evidence="1">
    <name type="scientific">Anaerostipes caccae</name>
    <dbReference type="NCBI Taxonomy" id="105841"/>
    <lineage>
        <taxon>Bacteria</taxon>
        <taxon>Bacillati</taxon>
        <taxon>Bacillota</taxon>
        <taxon>Clostridia</taxon>
        <taxon>Lachnospirales</taxon>
        <taxon>Lachnospiraceae</taxon>
        <taxon>Anaerostipes</taxon>
    </lineage>
</organism>
<dbReference type="RefSeq" id="WP_006566496.1">
    <property type="nucleotide sequence ID" value="NZ_BAABRZ010000002.1"/>
</dbReference>
<gene>
    <name evidence="1" type="ORF">ACLFYP115_02878</name>
</gene>